<reference evidence="7" key="2">
    <citation type="journal article" date="2016" name="Environ. Microbiol. Rep.">
        <title>Analysis of defence systems and a conjugative IncP-1 plasmid in the marine polyaromatic hydrocarbons-degrading bacterium Cycloclasticus sp. 78-ME.</title>
        <authorList>
            <person name="Yakimov M.M."/>
            <person name="Crisafi F."/>
            <person name="Messina E."/>
            <person name="Smedile F."/>
            <person name="Lopatina A."/>
            <person name="Denaro R."/>
            <person name="Pieper D.H."/>
            <person name="Golyshin P.N."/>
            <person name="Giuliano L."/>
        </authorList>
    </citation>
    <scope>NUCLEOTIDE SEQUENCE [LARGE SCALE GENOMIC DNA]</scope>
    <source>
        <strain evidence="7">78-ME</strain>
    </source>
</reference>
<protein>
    <submittedName>
        <fullName evidence="6">Teichoic-acid-transporting ATPase</fullName>
        <ecNumber evidence="6">3.6.3.40</ecNumber>
    </submittedName>
</protein>
<gene>
    <name evidence="6" type="ORF">CYCME_0446</name>
</gene>
<organism evidence="6 7">
    <name type="scientific">Cycloclasticus zancles 78-ME</name>
    <dbReference type="NCBI Taxonomy" id="1198232"/>
    <lineage>
        <taxon>Bacteria</taxon>
        <taxon>Pseudomonadati</taxon>
        <taxon>Pseudomonadota</taxon>
        <taxon>Gammaproteobacteria</taxon>
        <taxon>Thiotrichales</taxon>
        <taxon>Piscirickettsiaceae</taxon>
        <taxon>Cycloclasticus</taxon>
    </lineage>
</organism>
<evidence type="ECO:0000313" key="7">
    <source>
        <dbReference type="Proteomes" id="UP000015380"/>
    </source>
</evidence>
<dbReference type="GO" id="GO:0140359">
    <property type="term" value="F:ABC-type transporter activity"/>
    <property type="evidence" value="ECO:0007669"/>
    <property type="project" value="InterPro"/>
</dbReference>
<evidence type="ECO:0000256" key="4">
    <source>
        <dbReference type="ARBA" id="ARBA00022840"/>
    </source>
</evidence>
<feature type="domain" description="ABC transporter" evidence="5">
    <location>
        <begin position="8"/>
        <end position="228"/>
    </location>
</feature>
<keyword evidence="3" id="KW-0547">Nucleotide-binding</keyword>
<evidence type="ECO:0000259" key="5">
    <source>
        <dbReference type="PROSITE" id="PS50893"/>
    </source>
</evidence>
<accession>S5TDE2</accession>
<dbReference type="EMBL" id="CP005996">
    <property type="protein sequence ID" value="AGS38787.1"/>
    <property type="molecule type" value="Genomic_DNA"/>
</dbReference>
<dbReference type="InterPro" id="IPR050683">
    <property type="entry name" value="Bact_Polysacc_Export_ATP-bd"/>
</dbReference>
<proteinExistence type="inferred from homology"/>
<dbReference type="Gene3D" id="3.40.50.300">
    <property type="entry name" value="P-loop containing nucleotide triphosphate hydrolases"/>
    <property type="match status" value="1"/>
</dbReference>
<dbReference type="HOGENOM" id="CLU_000604_1_2_6"/>
<dbReference type="InterPro" id="IPR003593">
    <property type="entry name" value="AAA+_ATPase"/>
</dbReference>
<dbReference type="GO" id="GO:0005524">
    <property type="term" value="F:ATP binding"/>
    <property type="evidence" value="ECO:0007669"/>
    <property type="project" value="UniProtKB-KW"/>
</dbReference>
<keyword evidence="7" id="KW-1185">Reference proteome</keyword>
<dbReference type="Pfam" id="PF00005">
    <property type="entry name" value="ABC_tran"/>
    <property type="match status" value="1"/>
</dbReference>
<keyword evidence="2" id="KW-0813">Transport</keyword>
<keyword evidence="6" id="KW-0378">Hydrolase</keyword>
<dbReference type="GO" id="GO:0016887">
    <property type="term" value="F:ATP hydrolysis activity"/>
    <property type="evidence" value="ECO:0007669"/>
    <property type="project" value="InterPro"/>
</dbReference>
<sequence length="231" mass="25439">MYNSEPIISLKNVGVSYRRRAGVLRWNKYWALNDITFDLYKGETLGIIGRNGAGKSTLLQVLAGIISPDKGVITHNESTVSLLSLQVGFLPHITGRENAILSGMLLGINKSEIEKAMPKIIEFSGLGEFIDQPVNSYSTGMRARLGFSVANQMDPDVILVDEVLGVGDVEFKKKSAAAMREKISSNKTVVIVSHDEKTLKDLCDRILWVDRKGMCVEGGIDDVLISYNQSY</sequence>
<reference evidence="6 7" key="1">
    <citation type="submission" date="2013-05" db="EMBL/GenBank/DDBJ databases">
        <title>Between feast and famine: a lifestyle of most important marine PAH-degrading bacterium Cycloclasticus sp. 7ME.</title>
        <authorList>
            <person name="Yakimov M.M."/>
            <person name="Messina E."/>
            <person name="Genovese M."/>
            <person name="Denaro R."/>
            <person name="Crisafi F."/>
            <person name="Russo D."/>
            <person name="Cappello S."/>
            <person name="Santisi S."/>
            <person name="Smedile F."/>
            <person name="Golyshina O.V."/>
            <person name="Tran H."/>
            <person name="Pieper D.H."/>
            <person name="Golyshin P.N."/>
            <person name="Giuliano L."/>
        </authorList>
    </citation>
    <scope>NUCLEOTIDE SEQUENCE [LARGE SCALE GENOMIC DNA]</scope>
    <source>
        <strain evidence="6 7">78-ME</strain>
    </source>
</reference>
<keyword evidence="4" id="KW-0067">ATP-binding</keyword>
<evidence type="ECO:0000256" key="3">
    <source>
        <dbReference type="ARBA" id="ARBA00022741"/>
    </source>
</evidence>
<dbReference type="InterPro" id="IPR027417">
    <property type="entry name" value="P-loop_NTPase"/>
</dbReference>
<dbReference type="eggNOG" id="COG1134">
    <property type="taxonomic scope" value="Bacteria"/>
</dbReference>
<evidence type="ECO:0000256" key="2">
    <source>
        <dbReference type="ARBA" id="ARBA00022448"/>
    </source>
</evidence>
<name>S5TDE2_9GAMM</name>
<dbReference type="SUPFAM" id="SSF52540">
    <property type="entry name" value="P-loop containing nucleoside triphosphate hydrolases"/>
    <property type="match status" value="1"/>
</dbReference>
<dbReference type="GO" id="GO:0016020">
    <property type="term" value="C:membrane"/>
    <property type="evidence" value="ECO:0007669"/>
    <property type="project" value="InterPro"/>
</dbReference>
<dbReference type="InterPro" id="IPR003439">
    <property type="entry name" value="ABC_transporter-like_ATP-bd"/>
</dbReference>
<comment type="similarity">
    <text evidence="1">Belongs to the ABC transporter superfamily.</text>
</comment>
<evidence type="ECO:0000313" key="6">
    <source>
        <dbReference type="EMBL" id="AGS38787.1"/>
    </source>
</evidence>
<dbReference type="AlphaFoldDB" id="S5TDE2"/>
<evidence type="ECO:0000256" key="1">
    <source>
        <dbReference type="ARBA" id="ARBA00005417"/>
    </source>
</evidence>
<dbReference type="Proteomes" id="UP000015380">
    <property type="component" value="Chromosome"/>
</dbReference>
<dbReference type="EC" id="3.6.3.40" evidence="6"/>
<dbReference type="PATRIC" id="fig|1198232.3.peg.455"/>
<dbReference type="PANTHER" id="PTHR46743">
    <property type="entry name" value="TEICHOIC ACIDS EXPORT ATP-BINDING PROTEIN TAGH"/>
    <property type="match status" value="1"/>
</dbReference>
<dbReference type="KEGG" id="cza:CYCME_0446"/>
<dbReference type="PANTHER" id="PTHR46743:SF2">
    <property type="entry name" value="TEICHOIC ACIDS EXPORT ATP-BINDING PROTEIN TAGH"/>
    <property type="match status" value="1"/>
</dbReference>
<dbReference type="CDD" id="cd03220">
    <property type="entry name" value="ABC_KpsT_Wzt"/>
    <property type="match status" value="1"/>
</dbReference>
<dbReference type="PROSITE" id="PS50893">
    <property type="entry name" value="ABC_TRANSPORTER_2"/>
    <property type="match status" value="1"/>
</dbReference>
<dbReference type="SMART" id="SM00382">
    <property type="entry name" value="AAA"/>
    <property type="match status" value="1"/>
</dbReference>
<dbReference type="InterPro" id="IPR015860">
    <property type="entry name" value="ABC_transpr_TagH-like"/>
</dbReference>